<comment type="caution">
    <text evidence="1">The sequence shown here is derived from an EMBL/GenBank/DDBJ whole genome shotgun (WGS) entry which is preliminary data.</text>
</comment>
<dbReference type="PANTHER" id="PTHR38471">
    <property type="entry name" value="FOUR HELIX BUNDLE PROTEIN"/>
    <property type="match status" value="1"/>
</dbReference>
<sequence length="81" mass="9093">MSQMRRAAISIPSNIAEGAGRQGNKEFIQFLYIALASLSEVETQLILAERLGYIDNLNEMNAKVESLTKLIYGLIRYVKSK</sequence>
<dbReference type="InterPro" id="IPR036583">
    <property type="entry name" value="23S_rRNA_IVS_sf"/>
</dbReference>
<name>A0ABS7XSL2_9FLAO</name>
<proteinExistence type="predicted"/>
<dbReference type="Proteomes" id="UP001198901">
    <property type="component" value="Unassembled WGS sequence"/>
</dbReference>
<dbReference type="Gene3D" id="1.20.1440.60">
    <property type="entry name" value="23S rRNA-intervening sequence"/>
    <property type="match status" value="1"/>
</dbReference>
<accession>A0ABS7XSL2</accession>
<evidence type="ECO:0000313" key="2">
    <source>
        <dbReference type="Proteomes" id="UP001198901"/>
    </source>
</evidence>
<dbReference type="Pfam" id="PF05635">
    <property type="entry name" value="23S_rRNA_IVP"/>
    <property type="match status" value="1"/>
</dbReference>
<dbReference type="NCBIfam" id="TIGR02436">
    <property type="entry name" value="four helix bundle protein"/>
    <property type="match status" value="1"/>
</dbReference>
<evidence type="ECO:0000313" key="1">
    <source>
        <dbReference type="EMBL" id="MCA0132449.1"/>
    </source>
</evidence>
<reference evidence="2" key="1">
    <citation type="submission" date="2023-07" db="EMBL/GenBank/DDBJ databases">
        <authorList>
            <person name="Yue Y."/>
        </authorList>
    </citation>
    <scope>NUCLEOTIDE SEQUENCE [LARGE SCALE GENOMIC DNA]</scope>
    <source>
        <strain evidence="2">D23</strain>
    </source>
</reference>
<protein>
    <submittedName>
        <fullName evidence="1">Four helix bundle protein</fullName>
    </submittedName>
</protein>
<organism evidence="1 2">
    <name type="scientific">Winogradskyella alexanderae</name>
    <dbReference type="NCBI Taxonomy" id="2877123"/>
    <lineage>
        <taxon>Bacteria</taxon>
        <taxon>Pseudomonadati</taxon>
        <taxon>Bacteroidota</taxon>
        <taxon>Flavobacteriia</taxon>
        <taxon>Flavobacteriales</taxon>
        <taxon>Flavobacteriaceae</taxon>
        <taxon>Winogradskyella</taxon>
    </lineage>
</organism>
<dbReference type="PANTHER" id="PTHR38471:SF2">
    <property type="entry name" value="FOUR HELIX BUNDLE PROTEIN"/>
    <property type="match status" value="1"/>
</dbReference>
<dbReference type="CDD" id="cd16377">
    <property type="entry name" value="23S_rRNA_IVP_like"/>
    <property type="match status" value="1"/>
</dbReference>
<dbReference type="EMBL" id="JAIUJR010000004">
    <property type="protein sequence ID" value="MCA0132449.1"/>
    <property type="molecule type" value="Genomic_DNA"/>
</dbReference>
<keyword evidence="2" id="KW-1185">Reference proteome</keyword>
<dbReference type="InterPro" id="IPR012657">
    <property type="entry name" value="23S_rRNA-intervening_sequence"/>
</dbReference>
<gene>
    <name evidence="1" type="ORF">LBU54_07615</name>
</gene>
<dbReference type="SUPFAM" id="SSF158446">
    <property type="entry name" value="IVS-encoded protein-like"/>
    <property type="match status" value="1"/>
</dbReference>